<dbReference type="AlphaFoldDB" id="A0AAC8QIG6"/>
<dbReference type="InterPro" id="IPR015943">
    <property type="entry name" value="WD40/YVTN_repeat-like_dom_sf"/>
</dbReference>
<dbReference type="KEGG" id="age:AA314_09252"/>
<evidence type="ECO:0000313" key="2">
    <source>
        <dbReference type="EMBL" id="AKJ07626.1"/>
    </source>
</evidence>
<dbReference type="NCBIfam" id="NF041328">
    <property type="entry name" value="C_rich_MXAN6577"/>
    <property type="match status" value="1"/>
</dbReference>
<dbReference type="PROSITE" id="PS51257">
    <property type="entry name" value="PROKAR_LIPOPROTEIN"/>
    <property type="match status" value="1"/>
</dbReference>
<organism evidence="2 4">
    <name type="scientific">Archangium gephyra</name>
    <dbReference type="NCBI Taxonomy" id="48"/>
    <lineage>
        <taxon>Bacteria</taxon>
        <taxon>Pseudomonadati</taxon>
        <taxon>Myxococcota</taxon>
        <taxon>Myxococcia</taxon>
        <taxon>Myxococcales</taxon>
        <taxon>Cystobacterineae</taxon>
        <taxon>Archangiaceae</taxon>
        <taxon>Archangium</taxon>
    </lineage>
</organism>
<gene>
    <name evidence="2" type="ORF">AA314_09252</name>
    <name evidence="3" type="ORF">ATI61_10777</name>
</gene>
<evidence type="ECO:0000313" key="4">
    <source>
        <dbReference type="Proteomes" id="UP000035579"/>
    </source>
</evidence>
<evidence type="ECO:0000313" key="5">
    <source>
        <dbReference type="Proteomes" id="UP000256345"/>
    </source>
</evidence>
<protein>
    <submittedName>
        <fullName evidence="3">Stigma-specific protein Stig1</fullName>
    </submittedName>
    <submittedName>
        <fullName evidence="2">Tryptophan synthase alpha chain</fullName>
    </submittedName>
</protein>
<keyword evidence="5" id="KW-1185">Reference proteome</keyword>
<name>A0AAC8QIG6_9BACT</name>
<dbReference type="Proteomes" id="UP000256345">
    <property type="component" value="Unassembled WGS sequence"/>
</dbReference>
<dbReference type="InterPro" id="IPR006969">
    <property type="entry name" value="Stig-like"/>
</dbReference>
<dbReference type="Pfam" id="PF04885">
    <property type="entry name" value="Stig1"/>
    <property type="match status" value="1"/>
</dbReference>
<evidence type="ECO:0000256" key="1">
    <source>
        <dbReference type="ARBA" id="ARBA00022729"/>
    </source>
</evidence>
<reference evidence="3 5" key="2">
    <citation type="submission" date="2018-08" db="EMBL/GenBank/DDBJ databases">
        <title>Genomic Encyclopedia of Archaeal and Bacterial Type Strains, Phase II (KMG-II): from individual species to whole genera.</title>
        <authorList>
            <person name="Goeker M."/>
        </authorList>
    </citation>
    <scope>NUCLEOTIDE SEQUENCE [LARGE SCALE GENOMIC DNA]</scope>
    <source>
        <strain evidence="3 5">DSM 2261</strain>
    </source>
</reference>
<dbReference type="Gene3D" id="2.130.10.10">
    <property type="entry name" value="YVTN repeat-like/Quinoprotein amine dehydrogenase"/>
    <property type="match status" value="1"/>
</dbReference>
<dbReference type="Proteomes" id="UP000035579">
    <property type="component" value="Chromosome"/>
</dbReference>
<dbReference type="RefSeq" id="WP_053067233.1">
    <property type="nucleotide sequence ID" value="NZ_CP011509.1"/>
</dbReference>
<evidence type="ECO:0000313" key="3">
    <source>
        <dbReference type="EMBL" id="REG29382.1"/>
    </source>
</evidence>
<dbReference type="EMBL" id="CP011509">
    <property type="protein sequence ID" value="AKJ07626.1"/>
    <property type="molecule type" value="Genomic_DNA"/>
</dbReference>
<reference evidence="2 4" key="1">
    <citation type="submission" date="2015-05" db="EMBL/GenBank/DDBJ databases">
        <title>Genome assembly of Archangium gephyra DSM 2261.</title>
        <authorList>
            <person name="Sharma G."/>
            <person name="Subramanian S."/>
        </authorList>
    </citation>
    <scope>NUCLEOTIDE SEQUENCE [LARGE SCALE GENOMIC DNA]</scope>
    <source>
        <strain evidence="2 4">DSM 2261</strain>
    </source>
</reference>
<accession>A0AAC8QIG6</accession>
<dbReference type="EMBL" id="QUMU01000007">
    <property type="protein sequence ID" value="REG29382.1"/>
    <property type="molecule type" value="Genomic_DNA"/>
</dbReference>
<sequence>MIRKDPHPSPLPGGEGASTALLLVALALLLAGCPDEGALCSEGQTRCGDTCVDLASTSAHCGACGVVCSSTEVCVEGGCQCRSGATRCGDACVVTASDPAHCGGCAGAGGTACAPDQVCEQGQCKAACALASSERCDRSCVDLDTDAFHCGACGTVCADSRSCRGGTCTYDIIAACFNTGQVVGIQAGTDVKGPSVAVGTSPQTVARMQDVLLVLDASMRLRQARLSDYGELPAWNGTGLVPNHLLVREPYVFVLNSTSNTLQVLRRDGEPAEAPGPRFPNGLSLTDVGSVNFGANTNPYGFVLEGSDAYVTLLGNLQTDASAGGKVVRVSVADPTAPTVTATFQLPTGEALKPFPGHTSEPTPAGIAVHQGGVYAALGNLDPRDFSVGGPGLLARIDPATGAVELIELGADCLNPFWLAPVGERLLVSCGGSGIYDRNFNLIGVEGTGLVLLGTDGRVVASLALRCPAGTSCPLASAGRFSVVGSRAYVGDNNAGRVFVIEVVGDSLVERRGLGPGAEPPILACPRSRGPSLVGDVVAIP</sequence>
<dbReference type="SUPFAM" id="SSF63825">
    <property type="entry name" value="YWTD domain"/>
    <property type="match status" value="1"/>
</dbReference>
<keyword evidence="1" id="KW-0732">Signal</keyword>
<proteinExistence type="predicted"/>